<feature type="compositionally biased region" description="Polar residues" evidence="14">
    <location>
        <begin position="381"/>
        <end position="391"/>
    </location>
</feature>
<keyword evidence="5" id="KW-0653">Protein transport</keyword>
<evidence type="ECO:0000256" key="10">
    <source>
        <dbReference type="ARBA" id="ARBA00029693"/>
    </source>
</evidence>
<feature type="region of interest" description="Disordered" evidence="14">
    <location>
        <begin position="1"/>
        <end position="41"/>
    </location>
</feature>
<comment type="subcellular location">
    <subcellularLocation>
        <location evidence="12">Peroxisome membrane</location>
    </subcellularLocation>
</comment>
<dbReference type="InterPro" id="IPR001452">
    <property type="entry name" value="SH3_domain"/>
</dbReference>
<evidence type="ECO:0000256" key="14">
    <source>
        <dbReference type="SAM" id="MobiDB-lite"/>
    </source>
</evidence>
<protein>
    <recommendedName>
        <fullName evidence="11">Peroxisomal membrane protein PEX13</fullName>
    </recommendedName>
    <alternativeName>
        <fullName evidence="10">Peroxin-13</fullName>
    </alternativeName>
</protein>
<dbReference type="GO" id="GO:0005778">
    <property type="term" value="C:peroxisomal membrane"/>
    <property type="evidence" value="ECO:0007669"/>
    <property type="project" value="UniProtKB-SubCell"/>
</dbReference>
<proteinExistence type="inferred from homology"/>
<dbReference type="Gene3D" id="2.30.30.40">
    <property type="entry name" value="SH3 Domains"/>
    <property type="match status" value="1"/>
</dbReference>
<dbReference type="PROSITE" id="PS50002">
    <property type="entry name" value="SH3"/>
    <property type="match status" value="1"/>
</dbReference>
<organism evidence="16 17">
    <name type="scientific">Capsaspora owczarzaki (strain ATCC 30864)</name>
    <dbReference type="NCBI Taxonomy" id="595528"/>
    <lineage>
        <taxon>Eukaryota</taxon>
        <taxon>Filasterea</taxon>
        <taxon>Capsaspora</taxon>
    </lineage>
</organism>
<keyword evidence="4" id="KW-0812">Transmembrane</keyword>
<evidence type="ECO:0000313" key="16">
    <source>
        <dbReference type="EMBL" id="KJE94403.1"/>
    </source>
</evidence>
<feature type="compositionally biased region" description="Low complexity" evidence="14">
    <location>
        <begin position="84"/>
        <end position="96"/>
    </location>
</feature>
<dbReference type="EMBL" id="KE346367">
    <property type="protein sequence ID" value="KJE94403.1"/>
    <property type="molecule type" value="Genomic_DNA"/>
</dbReference>
<keyword evidence="3" id="KW-0813">Transport</keyword>
<dbReference type="Pfam" id="PF04088">
    <property type="entry name" value="Peroxin-13_N"/>
    <property type="match status" value="1"/>
</dbReference>
<evidence type="ECO:0000256" key="12">
    <source>
        <dbReference type="ARBA" id="ARBA00046271"/>
    </source>
</evidence>
<evidence type="ECO:0000256" key="4">
    <source>
        <dbReference type="ARBA" id="ARBA00022692"/>
    </source>
</evidence>
<evidence type="ECO:0000259" key="15">
    <source>
        <dbReference type="PROSITE" id="PS50002"/>
    </source>
</evidence>
<comment type="similarity">
    <text evidence="1">Belongs to the peroxin-13 family.</text>
</comment>
<dbReference type="Proteomes" id="UP000008743">
    <property type="component" value="Unassembled WGS sequence"/>
</dbReference>
<dbReference type="InParanoid" id="A0A0D2WSH0"/>
<dbReference type="OrthoDB" id="10037838at2759"/>
<dbReference type="PANTHER" id="PTHR19332">
    <property type="entry name" value="PEROXISOMAL MEMBRANE PROTEIN PEX13"/>
    <property type="match status" value="1"/>
</dbReference>
<keyword evidence="8" id="KW-0472">Membrane</keyword>
<evidence type="ECO:0000256" key="8">
    <source>
        <dbReference type="ARBA" id="ARBA00023136"/>
    </source>
</evidence>
<dbReference type="SMART" id="SM00326">
    <property type="entry name" value="SH3"/>
    <property type="match status" value="1"/>
</dbReference>
<dbReference type="PANTHER" id="PTHR19332:SF1">
    <property type="entry name" value="PEROXISOMAL MEMBRANE PROTEIN PEX13"/>
    <property type="match status" value="1"/>
</dbReference>
<dbReference type="InterPro" id="IPR007223">
    <property type="entry name" value="Peroxin-13_N"/>
</dbReference>
<evidence type="ECO:0000256" key="13">
    <source>
        <dbReference type="PROSITE-ProRule" id="PRU00192"/>
    </source>
</evidence>
<evidence type="ECO:0000256" key="6">
    <source>
        <dbReference type="ARBA" id="ARBA00022989"/>
    </source>
</evidence>
<feature type="compositionally biased region" description="Polar residues" evidence="14">
    <location>
        <begin position="19"/>
        <end position="35"/>
    </location>
</feature>
<dbReference type="PhylomeDB" id="A0A0D2WSH0"/>
<dbReference type="InterPro" id="IPR036028">
    <property type="entry name" value="SH3-like_dom_sf"/>
</dbReference>
<evidence type="ECO:0000256" key="9">
    <source>
        <dbReference type="ARBA" id="ARBA00023140"/>
    </source>
</evidence>
<dbReference type="GO" id="GO:1990429">
    <property type="term" value="C:peroxisomal importomer complex"/>
    <property type="evidence" value="ECO:0007669"/>
    <property type="project" value="TreeGrafter"/>
</dbReference>
<evidence type="ECO:0000256" key="1">
    <source>
        <dbReference type="ARBA" id="ARBA00006033"/>
    </source>
</evidence>
<reference evidence="17" key="1">
    <citation type="submission" date="2011-02" db="EMBL/GenBank/DDBJ databases">
        <title>The Genome Sequence of Capsaspora owczarzaki ATCC 30864.</title>
        <authorList>
            <person name="Russ C."/>
            <person name="Cuomo C."/>
            <person name="Burger G."/>
            <person name="Gray M.W."/>
            <person name="Holland P.W.H."/>
            <person name="King N."/>
            <person name="Lang F.B.F."/>
            <person name="Roger A.J."/>
            <person name="Ruiz-Trillo I."/>
            <person name="Young S.K."/>
            <person name="Zeng Q."/>
            <person name="Gargeya S."/>
            <person name="Alvarado L."/>
            <person name="Berlin A."/>
            <person name="Chapman S.B."/>
            <person name="Chen Z."/>
            <person name="Freedman E."/>
            <person name="Gellesch M."/>
            <person name="Goldberg J."/>
            <person name="Griggs A."/>
            <person name="Gujja S."/>
            <person name="Heilman E."/>
            <person name="Heiman D."/>
            <person name="Howarth C."/>
            <person name="Mehta T."/>
            <person name="Neiman D."/>
            <person name="Pearson M."/>
            <person name="Roberts A."/>
            <person name="Saif S."/>
            <person name="Shea T."/>
            <person name="Shenoy N."/>
            <person name="Sisk P."/>
            <person name="Stolte C."/>
            <person name="Sykes S."/>
            <person name="White J."/>
            <person name="Yandava C."/>
            <person name="Haas B."/>
            <person name="Nusbaum C."/>
            <person name="Birren B."/>
        </authorList>
    </citation>
    <scope>NUCLEOTIDE SEQUENCE</scope>
    <source>
        <strain evidence="17">ATCC 30864</strain>
    </source>
</reference>
<evidence type="ECO:0000256" key="2">
    <source>
        <dbReference type="ARBA" id="ARBA00022443"/>
    </source>
</evidence>
<evidence type="ECO:0000256" key="3">
    <source>
        <dbReference type="ARBA" id="ARBA00022448"/>
    </source>
</evidence>
<dbReference type="eggNOG" id="KOG3875">
    <property type="taxonomic scope" value="Eukaryota"/>
</dbReference>
<dbReference type="Pfam" id="PF00018">
    <property type="entry name" value="SH3_1"/>
    <property type="match status" value="1"/>
</dbReference>
<feature type="compositionally biased region" description="Low complexity" evidence="14">
    <location>
        <begin position="392"/>
        <end position="411"/>
    </location>
</feature>
<keyword evidence="17" id="KW-1185">Reference proteome</keyword>
<evidence type="ECO:0000313" key="17">
    <source>
        <dbReference type="Proteomes" id="UP000008743"/>
    </source>
</evidence>
<dbReference type="AlphaFoldDB" id="A0A0D2WSH0"/>
<accession>A0A0D2WSH0</accession>
<keyword evidence="2 13" id="KW-0728">SH3 domain</keyword>
<sequence>MALPKPWERMNGSDLPGFNPNSSNTNTTGMTRSTSAVGGGMGGMGGVGADWLGGGGLPSAASSLRIRHDHPSAAAAAAAAAATSNSSNSGNSNGSAVAPPLPSQPPFSGSAASLAASSSSSALQPAAGAYSSRPYAAASPYARRYGAVGGLGGMGAYGSSMYGSQYGSSYGGYGGYGGGYGSSYGGFGGGYGSSYGGYGGGYGMGGMDDGMHPSSLTTRAEESSRTAFQAIENIVQAFGSVSMMLESTFHATYSSFRAVLGVADHFARLRHQLASIFSAIAVFRTVRYIVLRLLRAMGLRSPRIDAQLANISSAMRQERMARAPSVDANGNPTPASPKSKSWPIFLFVAVVFAFPWAIWRLLREEVAAAQGEQPALGPNDPASSATTGTPLQQQQQQQQQQPQQPARAARARALYDFISREEYECSFSAGDELTVMLPPNGSGWLRARVAGRDGYVPEQYVKVSEPNTRPPLPPPQHAAALPLPLAAGIPSGESSSNAAGDLSAASAAAFWGDSDDQSGSF</sequence>
<keyword evidence="9" id="KW-0576">Peroxisome</keyword>
<dbReference type="STRING" id="595528.A0A0D2WSH0"/>
<keyword evidence="6" id="KW-1133">Transmembrane helix</keyword>
<keyword evidence="7" id="KW-0811">Translocation</keyword>
<dbReference type="GO" id="GO:0016560">
    <property type="term" value="P:protein import into peroxisome matrix, docking"/>
    <property type="evidence" value="ECO:0007669"/>
    <property type="project" value="InterPro"/>
</dbReference>
<feature type="domain" description="SH3" evidence="15">
    <location>
        <begin position="406"/>
        <end position="466"/>
    </location>
</feature>
<gene>
    <name evidence="16" type="ORF">CAOG_005046</name>
</gene>
<evidence type="ECO:0000256" key="7">
    <source>
        <dbReference type="ARBA" id="ARBA00023010"/>
    </source>
</evidence>
<evidence type="ECO:0000256" key="5">
    <source>
        <dbReference type="ARBA" id="ARBA00022927"/>
    </source>
</evidence>
<name>A0A0D2WSH0_CAPO3</name>
<dbReference type="InterPro" id="IPR035463">
    <property type="entry name" value="Pex13"/>
</dbReference>
<feature type="region of interest" description="Disordered" evidence="14">
    <location>
        <begin position="372"/>
        <end position="411"/>
    </location>
</feature>
<dbReference type="RefSeq" id="XP_004346731.2">
    <property type="nucleotide sequence ID" value="XM_004346681.2"/>
</dbReference>
<evidence type="ECO:0000256" key="11">
    <source>
        <dbReference type="ARBA" id="ARBA00034535"/>
    </source>
</evidence>
<feature type="region of interest" description="Disordered" evidence="14">
    <location>
        <begin position="84"/>
        <end position="113"/>
    </location>
</feature>
<dbReference type="SUPFAM" id="SSF50044">
    <property type="entry name" value="SH3-domain"/>
    <property type="match status" value="1"/>
</dbReference>